<dbReference type="Pfam" id="PF13520">
    <property type="entry name" value="AA_permease_2"/>
    <property type="match status" value="1"/>
</dbReference>
<dbReference type="InterPro" id="IPR002293">
    <property type="entry name" value="AA/rel_permease1"/>
</dbReference>
<feature type="transmembrane region" description="Helical" evidence="6">
    <location>
        <begin position="30"/>
        <end position="52"/>
    </location>
</feature>
<dbReference type="AlphaFoldDB" id="A0A5E4PK47"/>
<comment type="subcellular location">
    <subcellularLocation>
        <location evidence="1">Membrane</location>
        <topology evidence="1">Multi-pass membrane protein</topology>
    </subcellularLocation>
</comment>
<feature type="transmembrane region" description="Helical" evidence="6">
    <location>
        <begin position="222"/>
        <end position="239"/>
    </location>
</feature>
<keyword evidence="3 6" id="KW-0812">Transmembrane</keyword>
<organism evidence="7 8">
    <name type="scientific">Aquicella siphonis</name>
    <dbReference type="NCBI Taxonomy" id="254247"/>
    <lineage>
        <taxon>Bacteria</taxon>
        <taxon>Pseudomonadati</taxon>
        <taxon>Pseudomonadota</taxon>
        <taxon>Gammaproteobacteria</taxon>
        <taxon>Legionellales</taxon>
        <taxon>Coxiellaceae</taxon>
        <taxon>Aquicella</taxon>
    </lineage>
</organism>
<dbReference type="Gene3D" id="1.20.1740.10">
    <property type="entry name" value="Amino acid/polyamine transporter I"/>
    <property type="match status" value="1"/>
</dbReference>
<protein>
    <submittedName>
        <fullName evidence="7">Putative amino acid permease YhdG</fullName>
    </submittedName>
</protein>
<name>A0A5E4PK47_9COXI</name>
<evidence type="ECO:0000256" key="2">
    <source>
        <dbReference type="ARBA" id="ARBA00022448"/>
    </source>
</evidence>
<feature type="transmembrane region" description="Helical" evidence="6">
    <location>
        <begin position="180"/>
        <end position="202"/>
    </location>
</feature>
<feature type="transmembrane region" description="Helical" evidence="6">
    <location>
        <begin position="347"/>
        <end position="368"/>
    </location>
</feature>
<dbReference type="GO" id="GO:0016020">
    <property type="term" value="C:membrane"/>
    <property type="evidence" value="ECO:0007669"/>
    <property type="project" value="UniProtKB-SubCell"/>
</dbReference>
<proteinExistence type="predicted"/>
<feature type="transmembrane region" description="Helical" evidence="6">
    <location>
        <begin position="295"/>
        <end position="321"/>
    </location>
</feature>
<dbReference type="PIRSF" id="PIRSF006060">
    <property type="entry name" value="AA_transporter"/>
    <property type="match status" value="1"/>
</dbReference>
<evidence type="ECO:0000313" key="8">
    <source>
        <dbReference type="Proteomes" id="UP000324194"/>
    </source>
</evidence>
<dbReference type="Proteomes" id="UP000324194">
    <property type="component" value="Chromosome 2"/>
</dbReference>
<accession>A0A5E4PK47</accession>
<feature type="transmembrane region" description="Helical" evidence="6">
    <location>
        <begin position="58"/>
        <end position="78"/>
    </location>
</feature>
<dbReference type="OrthoDB" id="9804700at2"/>
<dbReference type="GO" id="GO:0015171">
    <property type="term" value="F:amino acid transmembrane transporter activity"/>
    <property type="evidence" value="ECO:0007669"/>
    <property type="project" value="TreeGrafter"/>
</dbReference>
<evidence type="ECO:0000256" key="1">
    <source>
        <dbReference type="ARBA" id="ARBA00004141"/>
    </source>
</evidence>
<evidence type="ECO:0000256" key="5">
    <source>
        <dbReference type="ARBA" id="ARBA00023136"/>
    </source>
</evidence>
<dbReference type="KEGG" id="asip:AQUSIP_26310"/>
<reference evidence="7 8" key="1">
    <citation type="submission" date="2019-08" db="EMBL/GenBank/DDBJ databases">
        <authorList>
            <person name="Guy L."/>
        </authorList>
    </citation>
    <scope>NUCLEOTIDE SEQUENCE [LARGE SCALE GENOMIC DNA]</scope>
    <source>
        <strain evidence="7 8">SGT-108</strain>
    </source>
</reference>
<dbReference type="PANTHER" id="PTHR43243:SF4">
    <property type="entry name" value="CATIONIC AMINO ACID TRANSPORTER 4"/>
    <property type="match status" value="1"/>
</dbReference>
<keyword evidence="8" id="KW-1185">Reference proteome</keyword>
<keyword evidence="4 6" id="KW-1133">Transmembrane helix</keyword>
<evidence type="ECO:0000313" key="7">
    <source>
        <dbReference type="EMBL" id="VVC77304.1"/>
    </source>
</evidence>
<evidence type="ECO:0000256" key="3">
    <source>
        <dbReference type="ARBA" id="ARBA00022692"/>
    </source>
</evidence>
<keyword evidence="2" id="KW-0813">Transport</keyword>
<keyword evidence="5 6" id="KW-0472">Membrane</keyword>
<evidence type="ECO:0000256" key="4">
    <source>
        <dbReference type="ARBA" id="ARBA00022989"/>
    </source>
</evidence>
<feature type="transmembrane region" description="Helical" evidence="6">
    <location>
        <begin position="406"/>
        <end position="425"/>
    </location>
</feature>
<feature type="transmembrane region" description="Helical" evidence="6">
    <location>
        <begin position="153"/>
        <end position="173"/>
    </location>
</feature>
<feature type="transmembrane region" description="Helical" evidence="6">
    <location>
        <begin position="374"/>
        <end position="394"/>
    </location>
</feature>
<feature type="transmembrane region" description="Helical" evidence="6">
    <location>
        <begin position="251"/>
        <end position="275"/>
    </location>
</feature>
<feature type="transmembrane region" description="Helical" evidence="6">
    <location>
        <begin position="431"/>
        <end position="449"/>
    </location>
</feature>
<evidence type="ECO:0000256" key="6">
    <source>
        <dbReference type="SAM" id="Phobius"/>
    </source>
</evidence>
<dbReference type="EMBL" id="LR699120">
    <property type="protein sequence ID" value="VVC77304.1"/>
    <property type="molecule type" value="Genomic_DNA"/>
</dbReference>
<dbReference type="PANTHER" id="PTHR43243">
    <property type="entry name" value="INNER MEMBRANE TRANSPORTER YGJI-RELATED"/>
    <property type="match status" value="1"/>
</dbReference>
<feature type="transmembrane region" description="Helical" evidence="6">
    <location>
        <begin position="90"/>
        <end position="111"/>
    </location>
</feature>
<gene>
    <name evidence="7" type="primary">yhdG_2</name>
    <name evidence="7" type="ORF">AQUSIP_26310</name>
</gene>
<sequence length="460" mass="49169">MMSNNLLRKKPIGHIHQGSSLYRSLSAFDLTLMGIGAIIGAGVFVLTGIAAATKAGPAIVVSYMIAGFASLLAALAYAELAASIGGTGSAYSYAYAGFGEIIAWFIGWNLLLEYVMSVGTVAIGWAGYVNNLFQAIHINLPESLTTNPFEGGIINLLAVLVIVAITLLTCLGVKHSARFNAAIVFIKLITIGVFIAVASVNIDLDNWTPFSPFGWEGIMEGAALVFFAYIGFDALSTAVEEAIEPQKSIPIGIITSLIVCTLIYIIVSALLTGMVPYTTLNVESPVAEAMLRLGYHAIGGFIAAGAIAGLTTVMLVMFYGLTRICLAMTRDGLLPTRLSVINTQTHTPITIILITGLTTAFIAGIAPINRAAELVNIGTLAAFTFVCGGVMVLRYTHPDIPRPFRLPLNPGIPILGMMFCIYLMVNLPAVTWWRFIIWTIIGLIIYFVYGMRNSLLRDAA</sequence>
<dbReference type="RefSeq" id="WP_148340770.1">
    <property type="nucleotide sequence ID" value="NZ_LR699120.1"/>
</dbReference>